<keyword evidence="4 9" id="KW-0444">Lipid biosynthesis</keyword>
<protein>
    <recommendedName>
        <fullName evidence="9">3-hydroxyacyl-[acyl-carrier-protein] dehydratase FabZ</fullName>
        <ecNumber evidence="9">4.2.1.59</ecNumber>
    </recommendedName>
    <alternativeName>
        <fullName evidence="9">(3R)-hydroxymyristoyl-[acyl-carrier-protein] dehydratase</fullName>
        <shortName evidence="9">(3R)-hydroxymyristoyl-ACP dehydrase</shortName>
    </alternativeName>
    <alternativeName>
        <fullName evidence="9">Beta-hydroxyacyl-ACP dehydratase</fullName>
    </alternativeName>
</protein>
<keyword evidence="3 9" id="KW-0963">Cytoplasm</keyword>
<comment type="similarity">
    <text evidence="2 9">Belongs to the thioester dehydratase family. FabZ subfamily.</text>
</comment>
<evidence type="ECO:0000256" key="9">
    <source>
        <dbReference type="HAMAP-Rule" id="MF_00406"/>
    </source>
</evidence>
<organism evidence="10 11">
    <name type="scientific">Entomomonas asaccharolytica</name>
    <dbReference type="NCBI Taxonomy" id="2785331"/>
    <lineage>
        <taxon>Bacteria</taxon>
        <taxon>Pseudomonadati</taxon>
        <taxon>Pseudomonadota</taxon>
        <taxon>Gammaproteobacteria</taxon>
        <taxon>Pseudomonadales</taxon>
        <taxon>Pseudomonadaceae</taxon>
        <taxon>Entomomonas</taxon>
    </lineage>
</organism>
<dbReference type="Pfam" id="PF07977">
    <property type="entry name" value="FabA"/>
    <property type="match status" value="1"/>
</dbReference>
<dbReference type="CDD" id="cd01288">
    <property type="entry name" value="FabZ"/>
    <property type="match status" value="1"/>
</dbReference>
<dbReference type="GO" id="GO:0005737">
    <property type="term" value="C:cytoplasm"/>
    <property type="evidence" value="ECO:0007669"/>
    <property type="project" value="UniProtKB-SubCell"/>
</dbReference>
<dbReference type="EMBL" id="CP067393">
    <property type="protein sequence ID" value="QQP87238.1"/>
    <property type="molecule type" value="Genomic_DNA"/>
</dbReference>
<dbReference type="PANTHER" id="PTHR30272">
    <property type="entry name" value="3-HYDROXYACYL-[ACYL-CARRIER-PROTEIN] DEHYDRATASE"/>
    <property type="match status" value="1"/>
</dbReference>
<keyword evidence="5 9" id="KW-0441">Lipid A biosynthesis</keyword>
<evidence type="ECO:0000256" key="5">
    <source>
        <dbReference type="ARBA" id="ARBA00022556"/>
    </source>
</evidence>
<keyword evidence="6 9" id="KW-0443">Lipid metabolism</keyword>
<dbReference type="InterPro" id="IPR010084">
    <property type="entry name" value="FabZ"/>
</dbReference>
<evidence type="ECO:0000313" key="11">
    <source>
        <dbReference type="Proteomes" id="UP000595278"/>
    </source>
</evidence>
<dbReference type="GO" id="GO:0006633">
    <property type="term" value="P:fatty acid biosynthetic process"/>
    <property type="evidence" value="ECO:0007669"/>
    <property type="project" value="UniProtKB-UniRule"/>
</dbReference>
<dbReference type="FunFam" id="3.10.129.10:FF:000001">
    <property type="entry name" value="3-hydroxyacyl-[acyl-carrier-protein] dehydratase FabZ"/>
    <property type="match status" value="1"/>
</dbReference>
<dbReference type="SUPFAM" id="SSF54637">
    <property type="entry name" value="Thioesterase/thiol ester dehydrase-isomerase"/>
    <property type="match status" value="1"/>
</dbReference>
<comment type="function">
    <text evidence="8 9">Involved in unsaturated fatty acids biosynthesis. Catalyzes the dehydration of short chain beta-hydroxyacyl-ACPs and long chain saturated and unsaturated beta-hydroxyacyl-ACPs.</text>
</comment>
<sequence length="147" mass="16752">MDIKEIFEHLPQRYPFLLVDRVEELDIDGEVKTIRAYKNVTINEPFFEGHFPNHPIMPGVLVLEAMAQAAGILSFKMMGQKPTDGTLYYFVGTDKLRIRQPVLPGDKLELRAKFLGAKRTIWKFECQALVDGKEVAASEVICAERKL</sequence>
<dbReference type="KEGG" id="eaz:JHT90_14695"/>
<name>A0A974NIG9_9GAMM</name>
<feature type="active site" evidence="9">
    <location>
        <position position="50"/>
    </location>
</feature>
<dbReference type="GO" id="GO:0009245">
    <property type="term" value="P:lipid A biosynthetic process"/>
    <property type="evidence" value="ECO:0007669"/>
    <property type="project" value="UniProtKB-UniRule"/>
</dbReference>
<comment type="catalytic activity">
    <reaction evidence="9">
        <text>a (3R)-hydroxyacyl-[ACP] = a (2E)-enoyl-[ACP] + H2O</text>
        <dbReference type="Rhea" id="RHEA:13097"/>
        <dbReference type="Rhea" id="RHEA-COMP:9925"/>
        <dbReference type="Rhea" id="RHEA-COMP:9945"/>
        <dbReference type="ChEBI" id="CHEBI:15377"/>
        <dbReference type="ChEBI" id="CHEBI:78784"/>
        <dbReference type="ChEBI" id="CHEBI:78827"/>
        <dbReference type="EC" id="4.2.1.59"/>
    </reaction>
</comment>
<evidence type="ECO:0000256" key="8">
    <source>
        <dbReference type="ARBA" id="ARBA00025049"/>
    </source>
</evidence>
<evidence type="ECO:0000313" key="10">
    <source>
        <dbReference type="EMBL" id="QQP87238.1"/>
    </source>
</evidence>
<keyword evidence="11" id="KW-1185">Reference proteome</keyword>
<evidence type="ECO:0000256" key="2">
    <source>
        <dbReference type="ARBA" id="ARBA00009174"/>
    </source>
</evidence>
<evidence type="ECO:0000256" key="4">
    <source>
        <dbReference type="ARBA" id="ARBA00022516"/>
    </source>
</evidence>
<dbReference type="Gene3D" id="3.10.129.10">
    <property type="entry name" value="Hotdog Thioesterase"/>
    <property type="match status" value="1"/>
</dbReference>
<dbReference type="GO" id="GO:0019171">
    <property type="term" value="F:(3R)-hydroxyacyl-[acyl-carrier-protein] dehydratase activity"/>
    <property type="evidence" value="ECO:0007669"/>
    <property type="project" value="UniProtKB-EC"/>
</dbReference>
<dbReference type="NCBIfam" id="TIGR01750">
    <property type="entry name" value="fabZ"/>
    <property type="match status" value="1"/>
</dbReference>
<dbReference type="GO" id="GO:0016020">
    <property type="term" value="C:membrane"/>
    <property type="evidence" value="ECO:0007669"/>
    <property type="project" value="GOC"/>
</dbReference>
<gene>
    <name evidence="9 10" type="primary">fabZ</name>
    <name evidence="10" type="ORF">JHT90_14695</name>
</gene>
<dbReference type="PANTHER" id="PTHR30272:SF1">
    <property type="entry name" value="3-HYDROXYACYL-[ACYL-CARRIER-PROTEIN] DEHYDRATASE"/>
    <property type="match status" value="1"/>
</dbReference>
<evidence type="ECO:0000256" key="7">
    <source>
        <dbReference type="ARBA" id="ARBA00023239"/>
    </source>
</evidence>
<dbReference type="EC" id="4.2.1.59" evidence="9"/>
<dbReference type="InterPro" id="IPR029069">
    <property type="entry name" value="HotDog_dom_sf"/>
</dbReference>
<keyword evidence="7 9" id="KW-0456">Lyase</keyword>
<comment type="subcellular location">
    <subcellularLocation>
        <location evidence="1 9">Cytoplasm</location>
    </subcellularLocation>
</comment>
<dbReference type="NCBIfam" id="NF000582">
    <property type="entry name" value="PRK00006.1"/>
    <property type="match status" value="1"/>
</dbReference>
<evidence type="ECO:0000256" key="6">
    <source>
        <dbReference type="ARBA" id="ARBA00023098"/>
    </source>
</evidence>
<evidence type="ECO:0000256" key="3">
    <source>
        <dbReference type="ARBA" id="ARBA00022490"/>
    </source>
</evidence>
<dbReference type="Proteomes" id="UP000595278">
    <property type="component" value="Chromosome"/>
</dbReference>
<accession>A0A974NIG9</accession>
<dbReference type="AlphaFoldDB" id="A0A974NIG9"/>
<dbReference type="RefSeq" id="WP_201095933.1">
    <property type="nucleotide sequence ID" value="NZ_CP067393.1"/>
</dbReference>
<dbReference type="InterPro" id="IPR013114">
    <property type="entry name" value="FabA_FabZ"/>
</dbReference>
<dbReference type="HAMAP" id="MF_00406">
    <property type="entry name" value="FabZ"/>
    <property type="match status" value="1"/>
</dbReference>
<reference evidence="10 11" key="1">
    <citation type="submission" date="2021-01" db="EMBL/GenBank/DDBJ databases">
        <title>Entomomonas sp. F2A isolated from a house cricket (Acheta domesticus).</title>
        <authorList>
            <person name="Spergser J."/>
            <person name="Busse H.-J."/>
        </authorList>
    </citation>
    <scope>NUCLEOTIDE SEQUENCE [LARGE SCALE GENOMIC DNA]</scope>
    <source>
        <strain evidence="10 11">F2A</strain>
    </source>
</reference>
<evidence type="ECO:0000256" key="1">
    <source>
        <dbReference type="ARBA" id="ARBA00004496"/>
    </source>
</evidence>
<proteinExistence type="inferred from homology"/>